<proteinExistence type="predicted"/>
<evidence type="ECO:0000313" key="4">
    <source>
        <dbReference type="Proteomes" id="UP000613840"/>
    </source>
</evidence>
<feature type="transmembrane region" description="Helical" evidence="2">
    <location>
        <begin position="202"/>
        <end position="229"/>
    </location>
</feature>
<feature type="compositionally biased region" description="Pro residues" evidence="1">
    <location>
        <begin position="69"/>
        <end position="82"/>
    </location>
</feature>
<comment type="caution">
    <text evidence="3">The sequence shown here is derived from an EMBL/GenBank/DDBJ whole genome shotgun (WGS) entry which is preliminary data.</text>
</comment>
<feature type="compositionally biased region" description="Low complexity" evidence="1">
    <location>
        <begin position="83"/>
        <end position="94"/>
    </location>
</feature>
<reference evidence="3" key="1">
    <citation type="journal article" date="2014" name="Int. J. Syst. Evol. Microbiol.">
        <title>Complete genome sequence of Corynebacterium casei LMG S-19264T (=DSM 44701T), isolated from a smear-ripened cheese.</title>
        <authorList>
            <consortium name="US DOE Joint Genome Institute (JGI-PGF)"/>
            <person name="Walter F."/>
            <person name="Albersmeier A."/>
            <person name="Kalinowski J."/>
            <person name="Ruckert C."/>
        </authorList>
    </citation>
    <scope>NUCLEOTIDE SEQUENCE</scope>
    <source>
        <strain evidence="3">CGMCC 4.7306</strain>
    </source>
</reference>
<accession>A0A917SBC8</accession>
<evidence type="ECO:0008006" key="5">
    <source>
        <dbReference type="Google" id="ProtNLM"/>
    </source>
</evidence>
<name>A0A917SBC8_9ACTN</name>
<keyword evidence="2" id="KW-0812">Transmembrane</keyword>
<evidence type="ECO:0000313" key="3">
    <source>
        <dbReference type="EMBL" id="GGL65657.1"/>
    </source>
</evidence>
<reference evidence="3" key="2">
    <citation type="submission" date="2020-09" db="EMBL/GenBank/DDBJ databases">
        <authorList>
            <person name="Sun Q."/>
            <person name="Zhou Y."/>
        </authorList>
    </citation>
    <scope>NUCLEOTIDE SEQUENCE</scope>
    <source>
        <strain evidence="3">CGMCC 4.7306</strain>
    </source>
</reference>
<dbReference type="Proteomes" id="UP000613840">
    <property type="component" value="Unassembled WGS sequence"/>
</dbReference>
<dbReference type="AlphaFoldDB" id="A0A917SBC8"/>
<feature type="region of interest" description="Disordered" evidence="1">
    <location>
        <begin position="1"/>
        <end position="128"/>
    </location>
</feature>
<keyword evidence="2" id="KW-1133">Transmembrane helix</keyword>
<evidence type="ECO:0000256" key="1">
    <source>
        <dbReference type="SAM" id="MobiDB-lite"/>
    </source>
</evidence>
<keyword evidence="4" id="KW-1185">Reference proteome</keyword>
<dbReference type="EMBL" id="BMMZ01000005">
    <property type="protein sequence ID" value="GGL65657.1"/>
    <property type="molecule type" value="Genomic_DNA"/>
</dbReference>
<dbReference type="Pfam" id="PF14110">
    <property type="entry name" value="DUF4282"/>
    <property type="match status" value="1"/>
</dbReference>
<dbReference type="RefSeq" id="WP_188895680.1">
    <property type="nucleotide sequence ID" value="NZ_BMMZ01000005.1"/>
</dbReference>
<feature type="compositionally biased region" description="Polar residues" evidence="1">
    <location>
        <begin position="20"/>
        <end position="64"/>
    </location>
</feature>
<sequence>MTQPPNPPGGNQPHHDPQQFGQHNQWITGSSESASRPEETQQLPPYGQSSAAQPQAGSYSQPSAGSPYGQPPTQPLTQPPAQPQSQPYAQPTAPSWGQPPSGAPDTSSFGAWQSQPPQQLQPQQQKRFGDANPFRAAFDFGFRTYATPGIAKIVYIVAIVLGVVAWIGGAIYWFRVAAAINHLASSLSSPFGGGGDSNAGSAFTVIGIVSLVLGWIPVLLEILIVRVFLEAAIAMTRTADDARHIREKIED</sequence>
<feature type="compositionally biased region" description="Pro residues" evidence="1">
    <location>
        <begin position="1"/>
        <end position="10"/>
    </location>
</feature>
<dbReference type="InterPro" id="IPR025557">
    <property type="entry name" value="DUF4282"/>
</dbReference>
<feature type="transmembrane region" description="Helical" evidence="2">
    <location>
        <begin position="153"/>
        <end position="174"/>
    </location>
</feature>
<gene>
    <name evidence="3" type="ORF">GCM10011575_25100</name>
</gene>
<feature type="compositionally biased region" description="Low complexity" evidence="1">
    <location>
        <begin position="113"/>
        <end position="125"/>
    </location>
</feature>
<organism evidence="3 4">
    <name type="scientific">Microlunatus endophyticus</name>
    <dbReference type="NCBI Taxonomy" id="1716077"/>
    <lineage>
        <taxon>Bacteria</taxon>
        <taxon>Bacillati</taxon>
        <taxon>Actinomycetota</taxon>
        <taxon>Actinomycetes</taxon>
        <taxon>Propionibacteriales</taxon>
        <taxon>Propionibacteriaceae</taxon>
        <taxon>Microlunatus</taxon>
    </lineage>
</organism>
<keyword evidence="2" id="KW-0472">Membrane</keyword>
<evidence type="ECO:0000256" key="2">
    <source>
        <dbReference type="SAM" id="Phobius"/>
    </source>
</evidence>
<protein>
    <recommendedName>
        <fullName evidence="5">DUF4282 domain-containing protein</fullName>
    </recommendedName>
</protein>